<keyword evidence="1" id="KW-0812">Transmembrane</keyword>
<evidence type="ECO:0000256" key="1">
    <source>
        <dbReference type="SAM" id="Phobius"/>
    </source>
</evidence>
<dbReference type="InterPro" id="IPR020215">
    <property type="entry name" value="EbsA-like"/>
</dbReference>
<keyword evidence="1" id="KW-0472">Membrane</keyword>
<dbReference type="EMBL" id="JAHUZB010000002">
    <property type="protein sequence ID" value="MBV7390196.1"/>
    <property type="molecule type" value="Genomic_DNA"/>
</dbReference>
<organism evidence="2 3">
    <name type="scientific">Enterococcus alishanensis</name>
    <dbReference type="NCBI Taxonomy" id="1303817"/>
    <lineage>
        <taxon>Bacteria</taxon>
        <taxon>Bacillati</taxon>
        <taxon>Bacillota</taxon>
        <taxon>Bacilli</taxon>
        <taxon>Lactobacillales</taxon>
        <taxon>Enterococcaceae</taxon>
        <taxon>Enterococcus</taxon>
    </lineage>
</organism>
<dbReference type="Pfam" id="PF17255">
    <property type="entry name" value="EbsA"/>
    <property type="match status" value="1"/>
</dbReference>
<keyword evidence="1" id="KW-1133">Transmembrane helix</keyword>
<comment type="caution">
    <text evidence="2">The sequence shown here is derived from an EMBL/GenBank/DDBJ whole genome shotgun (WGS) entry which is preliminary data.</text>
</comment>
<protein>
    <submittedName>
        <fullName evidence="2">EbsA family protein</fullName>
    </submittedName>
</protein>
<feature type="transmembrane region" description="Helical" evidence="1">
    <location>
        <begin position="45"/>
        <end position="63"/>
    </location>
</feature>
<reference evidence="2 3" key="1">
    <citation type="submission" date="2021-06" db="EMBL/GenBank/DDBJ databases">
        <title>Enterococcus alishanensis sp. nov., a novel lactic acid bacterium isolated from fresh coffee beans.</title>
        <authorList>
            <person name="Chen Y.-S."/>
        </authorList>
    </citation>
    <scope>NUCLEOTIDE SEQUENCE [LARGE SCALE GENOMIC DNA]</scope>
    <source>
        <strain evidence="2 3">ALS3</strain>
    </source>
</reference>
<proteinExistence type="predicted"/>
<evidence type="ECO:0000313" key="3">
    <source>
        <dbReference type="Proteomes" id="UP000774130"/>
    </source>
</evidence>
<keyword evidence="3" id="KW-1185">Reference proteome</keyword>
<name>A0ABS6TBB7_9ENTE</name>
<dbReference type="Proteomes" id="UP000774130">
    <property type="component" value="Unassembled WGS sequence"/>
</dbReference>
<feature type="transmembrane region" description="Helical" evidence="1">
    <location>
        <begin position="12"/>
        <end position="33"/>
    </location>
</feature>
<sequence length="144" mass="17393">MKKKRYFWQPELSISIILWSLTFIFLFYGLIISLESNKIYWKGNLFIGLFLIMFVLSCHRFFILTEKRLVIRYALLWRKKEIFYDDIDQVVVRKDGLMIKQKGLNGHTRHMMSKKQKDRFLADLIKNHSDMVITSEQDQKLSHD</sequence>
<dbReference type="RefSeq" id="WP_218325245.1">
    <property type="nucleotide sequence ID" value="NZ_JAHUZB010000002.1"/>
</dbReference>
<gene>
    <name evidence="2" type="ORF">KUA55_05850</name>
</gene>
<evidence type="ECO:0000313" key="2">
    <source>
        <dbReference type="EMBL" id="MBV7390196.1"/>
    </source>
</evidence>
<accession>A0ABS6TBB7</accession>